<evidence type="ECO:0000256" key="2">
    <source>
        <dbReference type="ARBA" id="ARBA00005582"/>
    </source>
</evidence>
<evidence type="ECO:0000256" key="5">
    <source>
        <dbReference type="RuleBase" id="RU003476"/>
    </source>
</evidence>
<dbReference type="SUPFAM" id="SSF53254">
    <property type="entry name" value="Phosphoglycerate mutase-like"/>
    <property type="match status" value="1"/>
</dbReference>
<dbReference type="PANTHER" id="PTHR43222">
    <property type="entry name" value="NUDIX HYDROLASE 23"/>
    <property type="match status" value="1"/>
</dbReference>
<keyword evidence="3 5" id="KW-0378">Hydrolase</keyword>
<evidence type="ECO:0000313" key="8">
    <source>
        <dbReference type="Proteomes" id="UP001432128"/>
    </source>
</evidence>
<dbReference type="CDD" id="cd07067">
    <property type="entry name" value="HP_PGM_like"/>
    <property type="match status" value="1"/>
</dbReference>
<dbReference type="EMBL" id="CP108021">
    <property type="protein sequence ID" value="WUM21236.1"/>
    <property type="molecule type" value="Genomic_DNA"/>
</dbReference>
<dbReference type="InterPro" id="IPR029033">
    <property type="entry name" value="His_PPase_superfam"/>
</dbReference>
<dbReference type="Pfam" id="PF00300">
    <property type="entry name" value="His_Phos_1"/>
    <property type="match status" value="1"/>
</dbReference>
<dbReference type="RefSeq" id="WP_328858359.1">
    <property type="nucleotide sequence ID" value="NZ_CP108021.1"/>
</dbReference>
<dbReference type="CDD" id="cd03673">
    <property type="entry name" value="NUDIX_Ap6A_hydrolase"/>
    <property type="match status" value="1"/>
</dbReference>
<dbReference type="InterPro" id="IPR020476">
    <property type="entry name" value="Nudix_hydrolase"/>
</dbReference>
<dbReference type="PANTHER" id="PTHR43222:SF9">
    <property type="entry name" value="8-OXO-(D)GTP PHOSPHATASE"/>
    <property type="match status" value="1"/>
</dbReference>
<dbReference type="Pfam" id="PF00293">
    <property type="entry name" value="NUDIX"/>
    <property type="match status" value="1"/>
</dbReference>
<protein>
    <submittedName>
        <fullName evidence="7">NUDIX hydrolase</fullName>
    </submittedName>
</protein>
<keyword evidence="4" id="KW-0460">Magnesium</keyword>
<evidence type="ECO:0000256" key="1">
    <source>
        <dbReference type="ARBA" id="ARBA00001946"/>
    </source>
</evidence>
<dbReference type="InterPro" id="IPR000086">
    <property type="entry name" value="NUDIX_hydrolase_dom"/>
</dbReference>
<accession>A0AAU4K589</accession>
<reference evidence="7 8" key="1">
    <citation type="submission" date="2022-10" db="EMBL/GenBank/DDBJ databases">
        <title>The complete genomes of actinobacterial strains from the NBC collection.</title>
        <authorList>
            <person name="Joergensen T.S."/>
            <person name="Alvarez Arevalo M."/>
            <person name="Sterndorff E.B."/>
            <person name="Faurdal D."/>
            <person name="Vuksanovic O."/>
            <person name="Mourched A.-S."/>
            <person name="Charusanti P."/>
            <person name="Shaw S."/>
            <person name="Blin K."/>
            <person name="Weber T."/>
        </authorList>
    </citation>
    <scope>NUCLEOTIDE SEQUENCE [LARGE SCALE GENOMIC DNA]</scope>
    <source>
        <strain evidence="7 8">NBC_00319</strain>
    </source>
</reference>
<organism evidence="7 8">
    <name type="scientific">Williamsia herbipolensis</name>
    <dbReference type="NCBI Taxonomy" id="1603258"/>
    <lineage>
        <taxon>Bacteria</taxon>
        <taxon>Bacillati</taxon>
        <taxon>Actinomycetota</taxon>
        <taxon>Actinomycetes</taxon>
        <taxon>Mycobacteriales</taxon>
        <taxon>Nocardiaceae</taxon>
        <taxon>Williamsia</taxon>
    </lineage>
</organism>
<name>A0AAU4K589_9NOCA</name>
<dbReference type="AlphaFoldDB" id="A0AAU4K589"/>
<dbReference type="Proteomes" id="UP001432128">
    <property type="component" value="Chromosome"/>
</dbReference>
<evidence type="ECO:0000313" key="7">
    <source>
        <dbReference type="EMBL" id="WUM21236.1"/>
    </source>
</evidence>
<comment type="similarity">
    <text evidence="2 5">Belongs to the Nudix hydrolase family.</text>
</comment>
<dbReference type="PROSITE" id="PS51462">
    <property type="entry name" value="NUDIX"/>
    <property type="match status" value="1"/>
</dbReference>
<evidence type="ECO:0000256" key="4">
    <source>
        <dbReference type="ARBA" id="ARBA00022842"/>
    </source>
</evidence>
<dbReference type="PRINTS" id="PR00502">
    <property type="entry name" value="NUDIXFAMILY"/>
</dbReference>
<keyword evidence="8" id="KW-1185">Reference proteome</keyword>
<dbReference type="GO" id="GO:0016787">
    <property type="term" value="F:hydrolase activity"/>
    <property type="evidence" value="ECO:0007669"/>
    <property type="project" value="UniProtKB-KW"/>
</dbReference>
<comment type="cofactor">
    <cofactor evidence="1">
        <name>Mg(2+)</name>
        <dbReference type="ChEBI" id="CHEBI:18420"/>
    </cofactor>
</comment>
<dbReference type="SUPFAM" id="SSF55811">
    <property type="entry name" value="Nudix"/>
    <property type="match status" value="1"/>
</dbReference>
<dbReference type="SMART" id="SM00855">
    <property type="entry name" value="PGAM"/>
    <property type="match status" value="1"/>
</dbReference>
<dbReference type="PROSITE" id="PS00893">
    <property type="entry name" value="NUDIX_BOX"/>
    <property type="match status" value="1"/>
</dbReference>
<evidence type="ECO:0000259" key="6">
    <source>
        <dbReference type="PROSITE" id="PS51462"/>
    </source>
</evidence>
<dbReference type="Gene3D" id="3.90.79.10">
    <property type="entry name" value="Nucleoside Triphosphate Pyrophosphohydrolase"/>
    <property type="match status" value="1"/>
</dbReference>
<dbReference type="Gene3D" id="3.40.50.1240">
    <property type="entry name" value="Phosphoglycerate mutase-like"/>
    <property type="match status" value="1"/>
</dbReference>
<proteinExistence type="inferred from homology"/>
<sequence>MTSQKKLVYAAGGVVWRHTGSGNGKTANDAGLEVAVIHRPRYDDWTLPKGKLEPGETFVAAAVREIAEETGYTVTLGRRLAKVDYDLTSSGRKHVHYWSARCVAGEFAVNDEVDAVEWLSVPRARDRCSFRADRKVLSEFSRLPADLHTVLVVRHAKAGRSARYRGDDRLRPLEPVGRTQAQRLVDQFLMFGADDIHAADRTRCLQTVEPLARRLDAPIRLEPTLSEEAYRDDPDAALTRLREIATDRSTVPVICSQGKVIPPLLAAWTDGHDVSLPRTRNRKASMWAISMSGDAIVAVDHVDSPLR</sequence>
<dbReference type="InterPro" id="IPR015797">
    <property type="entry name" value="NUDIX_hydrolase-like_dom_sf"/>
</dbReference>
<dbReference type="KEGG" id="whr:OG579_05400"/>
<feature type="domain" description="Nudix hydrolase" evidence="6">
    <location>
        <begin position="16"/>
        <end position="141"/>
    </location>
</feature>
<evidence type="ECO:0000256" key="3">
    <source>
        <dbReference type="ARBA" id="ARBA00022801"/>
    </source>
</evidence>
<dbReference type="InterPro" id="IPR013078">
    <property type="entry name" value="His_Pase_superF_clade-1"/>
</dbReference>
<gene>
    <name evidence="7" type="ORF">OG579_05400</name>
</gene>
<dbReference type="InterPro" id="IPR020084">
    <property type="entry name" value="NUDIX_hydrolase_CS"/>
</dbReference>